<dbReference type="PRINTS" id="PR00237">
    <property type="entry name" value="GPCRRHODOPSN"/>
</dbReference>
<sequence>MNATNCTNCSDLSFETPETAMYLVVYKTLYLYILPIIVFVGLFGNLMSIYLIVVDKPMRNVSSSIFLMSLLGADTGMLLCLLLVWLETLGYPLNHLPAVCRINVYLTYVYVVCITVETFITICYPTKIKQMCTLFRARIVTLVLLITALGLYVIAPLINKVQEGETGRPECRSVDKYAKYNQVIFYTDSALTLVVPFFLLIILLAFMTVAIMQSIQKKQQRSLKKTNENGTQTNLIRRLPQVRVAKMLYILSVSVVFLNAPSHFFKLKSLITNANILGYTEGLIYLICMFISYTSFAIKFFICIACSKNFRKLFFMYCCCWQAGRYHSIPQQTMETAT</sequence>
<keyword evidence="7" id="KW-0807">Transducer</keyword>
<feature type="transmembrane region" description="Helical" evidence="8">
    <location>
        <begin position="190"/>
        <end position="215"/>
    </location>
</feature>
<keyword evidence="2 8" id="KW-0812">Transmembrane</keyword>
<reference evidence="10" key="1">
    <citation type="submission" date="2022-11" db="EMBL/GenBank/DDBJ databases">
        <title>Centuries of genome instability and evolution in soft-shell clam transmissible cancer (bioRxiv).</title>
        <authorList>
            <person name="Hart S.F.M."/>
            <person name="Yonemitsu M.A."/>
            <person name="Giersch R.M."/>
            <person name="Beal B.F."/>
            <person name="Arriagada G."/>
            <person name="Davis B.W."/>
            <person name="Ostrander E.A."/>
            <person name="Goff S.P."/>
            <person name="Metzger M.J."/>
        </authorList>
    </citation>
    <scope>NUCLEOTIDE SEQUENCE</scope>
    <source>
        <strain evidence="10">MELC-2E11</strain>
        <tissue evidence="10">Siphon/mantle</tissue>
    </source>
</reference>
<dbReference type="SUPFAM" id="SSF81321">
    <property type="entry name" value="Family A G protein-coupled receptor-like"/>
    <property type="match status" value="1"/>
</dbReference>
<evidence type="ECO:0000256" key="5">
    <source>
        <dbReference type="ARBA" id="ARBA00023136"/>
    </source>
</evidence>
<feature type="transmembrane region" description="Helical" evidence="8">
    <location>
        <begin position="105"/>
        <end position="125"/>
    </location>
</feature>
<keyword evidence="4" id="KW-0297">G-protein coupled receptor</keyword>
<keyword evidence="3 8" id="KW-1133">Transmembrane helix</keyword>
<dbReference type="EMBL" id="CP111026">
    <property type="protein sequence ID" value="WAR28463.1"/>
    <property type="molecule type" value="Genomic_DNA"/>
</dbReference>
<evidence type="ECO:0000313" key="10">
    <source>
        <dbReference type="EMBL" id="WAR28463.1"/>
    </source>
</evidence>
<proteinExistence type="predicted"/>
<accession>A0ABY7G5L8</accession>
<dbReference type="Pfam" id="PF00001">
    <property type="entry name" value="7tm_1"/>
    <property type="match status" value="1"/>
</dbReference>
<feature type="domain" description="G-protein coupled receptors family 1 profile" evidence="9">
    <location>
        <begin position="44"/>
        <end position="303"/>
    </location>
</feature>
<dbReference type="PROSITE" id="PS50262">
    <property type="entry name" value="G_PROTEIN_RECEP_F1_2"/>
    <property type="match status" value="1"/>
</dbReference>
<comment type="subcellular location">
    <subcellularLocation>
        <location evidence="1">Membrane</location>
        <topology evidence="1">Multi-pass membrane protein</topology>
    </subcellularLocation>
</comment>
<dbReference type="InterPro" id="IPR000276">
    <property type="entry name" value="GPCR_Rhodpsn"/>
</dbReference>
<evidence type="ECO:0000256" key="6">
    <source>
        <dbReference type="ARBA" id="ARBA00023170"/>
    </source>
</evidence>
<dbReference type="Proteomes" id="UP001164746">
    <property type="component" value="Chromosome 15"/>
</dbReference>
<feature type="transmembrane region" description="Helical" evidence="8">
    <location>
        <begin position="247"/>
        <end position="264"/>
    </location>
</feature>
<keyword evidence="5 8" id="KW-0472">Membrane</keyword>
<feature type="transmembrane region" description="Helical" evidence="8">
    <location>
        <begin position="284"/>
        <end position="306"/>
    </location>
</feature>
<protein>
    <recommendedName>
        <fullName evidence="9">G-protein coupled receptors family 1 profile domain-containing protein</fullName>
    </recommendedName>
</protein>
<evidence type="ECO:0000313" key="11">
    <source>
        <dbReference type="Proteomes" id="UP001164746"/>
    </source>
</evidence>
<feature type="transmembrane region" description="Helical" evidence="8">
    <location>
        <begin position="137"/>
        <end position="158"/>
    </location>
</feature>
<name>A0ABY7G5L8_MYAAR</name>
<evidence type="ECO:0000256" key="3">
    <source>
        <dbReference type="ARBA" id="ARBA00022989"/>
    </source>
</evidence>
<evidence type="ECO:0000256" key="8">
    <source>
        <dbReference type="SAM" id="Phobius"/>
    </source>
</evidence>
<dbReference type="PANTHER" id="PTHR24243:SF230">
    <property type="entry name" value="G-PROTEIN COUPLED RECEPTORS FAMILY 1 PROFILE DOMAIN-CONTAINING PROTEIN"/>
    <property type="match status" value="1"/>
</dbReference>
<gene>
    <name evidence="10" type="ORF">MAR_014167</name>
</gene>
<evidence type="ECO:0000256" key="7">
    <source>
        <dbReference type="ARBA" id="ARBA00023224"/>
    </source>
</evidence>
<keyword evidence="11" id="KW-1185">Reference proteome</keyword>
<feature type="transmembrane region" description="Helical" evidence="8">
    <location>
        <begin position="29"/>
        <end position="53"/>
    </location>
</feature>
<evidence type="ECO:0000256" key="4">
    <source>
        <dbReference type="ARBA" id="ARBA00023040"/>
    </source>
</evidence>
<dbReference type="PANTHER" id="PTHR24243">
    <property type="entry name" value="G-PROTEIN COUPLED RECEPTOR"/>
    <property type="match status" value="1"/>
</dbReference>
<evidence type="ECO:0000256" key="1">
    <source>
        <dbReference type="ARBA" id="ARBA00004141"/>
    </source>
</evidence>
<dbReference type="InterPro" id="IPR017452">
    <property type="entry name" value="GPCR_Rhodpsn_7TM"/>
</dbReference>
<organism evidence="10 11">
    <name type="scientific">Mya arenaria</name>
    <name type="common">Soft-shell clam</name>
    <dbReference type="NCBI Taxonomy" id="6604"/>
    <lineage>
        <taxon>Eukaryota</taxon>
        <taxon>Metazoa</taxon>
        <taxon>Spiralia</taxon>
        <taxon>Lophotrochozoa</taxon>
        <taxon>Mollusca</taxon>
        <taxon>Bivalvia</taxon>
        <taxon>Autobranchia</taxon>
        <taxon>Heteroconchia</taxon>
        <taxon>Euheterodonta</taxon>
        <taxon>Imparidentia</taxon>
        <taxon>Neoheterodontei</taxon>
        <taxon>Myida</taxon>
        <taxon>Myoidea</taxon>
        <taxon>Myidae</taxon>
        <taxon>Mya</taxon>
    </lineage>
</organism>
<dbReference type="Gene3D" id="1.20.1070.10">
    <property type="entry name" value="Rhodopsin 7-helix transmembrane proteins"/>
    <property type="match status" value="1"/>
</dbReference>
<keyword evidence="6" id="KW-0675">Receptor</keyword>
<evidence type="ECO:0000256" key="2">
    <source>
        <dbReference type="ARBA" id="ARBA00022692"/>
    </source>
</evidence>
<feature type="transmembrane region" description="Helical" evidence="8">
    <location>
        <begin position="65"/>
        <end position="85"/>
    </location>
</feature>
<evidence type="ECO:0000259" key="9">
    <source>
        <dbReference type="PROSITE" id="PS50262"/>
    </source>
</evidence>